<sequence>MYLLFRLSGLLALLGLLGAAVTGLGGAILRRLVDPRRILRLHRALGILGVIGGLVHGAIYWTQFR</sequence>
<dbReference type="Proteomes" id="UP000002030">
    <property type="component" value="Chromosome"/>
</dbReference>
<dbReference type="HOGENOM" id="CLU_2848391_0_0_0"/>
<name>D1B847_THEAS</name>
<gene>
    <name evidence="2" type="ordered locus">Taci_0211</name>
</gene>
<evidence type="ECO:0000256" key="1">
    <source>
        <dbReference type="SAM" id="Phobius"/>
    </source>
</evidence>
<evidence type="ECO:0000313" key="3">
    <source>
        <dbReference type="Proteomes" id="UP000002030"/>
    </source>
</evidence>
<accession>D1B847</accession>
<evidence type="ECO:0008006" key="4">
    <source>
        <dbReference type="Google" id="ProtNLM"/>
    </source>
</evidence>
<dbReference type="AlphaFoldDB" id="D1B847"/>
<evidence type="ECO:0000313" key="2">
    <source>
        <dbReference type="EMBL" id="ACZ18450.1"/>
    </source>
</evidence>
<keyword evidence="1" id="KW-1133">Transmembrane helix</keyword>
<keyword evidence="1" id="KW-0812">Transmembrane</keyword>
<feature type="transmembrane region" description="Helical" evidence="1">
    <location>
        <begin position="41"/>
        <end position="61"/>
    </location>
</feature>
<dbReference type="RefSeq" id="WP_012868966.1">
    <property type="nucleotide sequence ID" value="NC_013522.1"/>
</dbReference>
<reference evidence="2 3" key="1">
    <citation type="journal article" date="2009" name="Stand. Genomic Sci.">
        <title>Complete genome sequence of Thermanaerovibrio acidaminovorans type strain (Su883).</title>
        <authorList>
            <person name="Chovatia M."/>
            <person name="Sikorski J."/>
            <person name="Schroder M."/>
            <person name="Lapidus A."/>
            <person name="Nolan M."/>
            <person name="Tice H."/>
            <person name="Glavina Del Rio T."/>
            <person name="Copeland A."/>
            <person name="Cheng J.F."/>
            <person name="Lucas S."/>
            <person name="Chen F."/>
            <person name="Bruce D."/>
            <person name="Goodwin L."/>
            <person name="Pitluck S."/>
            <person name="Ivanova N."/>
            <person name="Mavromatis K."/>
            <person name="Ovchinnikova G."/>
            <person name="Pati A."/>
            <person name="Chen A."/>
            <person name="Palaniappan K."/>
            <person name="Land M."/>
            <person name="Hauser L."/>
            <person name="Chang Y.J."/>
            <person name="Jeffries C.D."/>
            <person name="Chain P."/>
            <person name="Saunders E."/>
            <person name="Detter J.C."/>
            <person name="Brettin T."/>
            <person name="Rohde M."/>
            <person name="Goker M."/>
            <person name="Spring S."/>
            <person name="Bristow J."/>
            <person name="Markowitz V."/>
            <person name="Hugenholtz P."/>
            <person name="Kyrpides N.C."/>
            <person name="Klenk H.P."/>
            <person name="Eisen J.A."/>
        </authorList>
    </citation>
    <scope>NUCLEOTIDE SEQUENCE [LARGE SCALE GENOMIC DNA]</scope>
    <source>
        <strain evidence="3">ATCC 49978 / DSM 6589 / Su883</strain>
    </source>
</reference>
<organism evidence="2 3">
    <name type="scientific">Thermanaerovibrio acidaminovorans (strain ATCC 49978 / DSM 6589 / Su883)</name>
    <name type="common">Selenomonas acidaminovorans</name>
    <dbReference type="NCBI Taxonomy" id="525903"/>
    <lineage>
        <taxon>Bacteria</taxon>
        <taxon>Thermotogati</taxon>
        <taxon>Synergistota</taxon>
        <taxon>Synergistia</taxon>
        <taxon>Synergistales</taxon>
        <taxon>Synergistaceae</taxon>
        <taxon>Thermanaerovibrio</taxon>
    </lineage>
</organism>
<dbReference type="EMBL" id="CP001818">
    <property type="protein sequence ID" value="ACZ18450.1"/>
    <property type="molecule type" value="Genomic_DNA"/>
</dbReference>
<proteinExistence type="predicted"/>
<dbReference type="EnsemblBacteria" id="ACZ18450">
    <property type="protein sequence ID" value="ACZ18450"/>
    <property type="gene ID" value="Taci_0211"/>
</dbReference>
<protein>
    <recommendedName>
        <fullName evidence="4">Ferric oxidoreductase domain-containing protein</fullName>
    </recommendedName>
</protein>
<keyword evidence="1" id="KW-0472">Membrane</keyword>
<dbReference type="KEGG" id="tai:Taci_0211"/>
<keyword evidence="3" id="KW-1185">Reference proteome</keyword>